<proteinExistence type="predicted"/>
<dbReference type="AlphaFoldDB" id="A0A0N4VXX7"/>
<accession>A0A0N4VXX7</accession>
<keyword evidence="2" id="KW-1185">Reference proteome</keyword>
<gene>
    <name evidence="1" type="ORF">HPLM_LOCUS2145</name>
</gene>
<dbReference type="EMBL" id="UZAF01003851">
    <property type="protein sequence ID" value="VDO13181.1"/>
    <property type="molecule type" value="Genomic_DNA"/>
</dbReference>
<reference evidence="1 2" key="2">
    <citation type="submission" date="2018-11" db="EMBL/GenBank/DDBJ databases">
        <authorList>
            <consortium name="Pathogen Informatics"/>
        </authorList>
    </citation>
    <scope>NUCLEOTIDE SEQUENCE [LARGE SCALE GENOMIC DNA]</scope>
    <source>
        <strain evidence="1 2">MHpl1</strain>
    </source>
</reference>
<protein>
    <submittedName>
        <fullName evidence="1 3">Uncharacterized protein</fullName>
    </submittedName>
</protein>
<sequence>MECYNMFSPSTSRSVNLRKRRRSGGLSGNDEVFGVVNVVPSSMEVIRILFLDNAF</sequence>
<dbReference type="WBParaSite" id="HPLM_0000214701-mRNA-1">
    <property type="protein sequence ID" value="HPLM_0000214701-mRNA-1"/>
    <property type="gene ID" value="HPLM_0000214701"/>
</dbReference>
<evidence type="ECO:0000313" key="3">
    <source>
        <dbReference type="WBParaSite" id="HPLM_0000214701-mRNA-1"/>
    </source>
</evidence>
<organism evidence="3">
    <name type="scientific">Haemonchus placei</name>
    <name type="common">Barber's pole worm</name>
    <dbReference type="NCBI Taxonomy" id="6290"/>
    <lineage>
        <taxon>Eukaryota</taxon>
        <taxon>Metazoa</taxon>
        <taxon>Ecdysozoa</taxon>
        <taxon>Nematoda</taxon>
        <taxon>Chromadorea</taxon>
        <taxon>Rhabditida</taxon>
        <taxon>Rhabditina</taxon>
        <taxon>Rhabditomorpha</taxon>
        <taxon>Strongyloidea</taxon>
        <taxon>Trichostrongylidae</taxon>
        <taxon>Haemonchus</taxon>
    </lineage>
</organism>
<dbReference type="Proteomes" id="UP000268014">
    <property type="component" value="Unassembled WGS sequence"/>
</dbReference>
<name>A0A0N4VXX7_HAEPC</name>
<reference evidence="3" key="1">
    <citation type="submission" date="2017-02" db="UniProtKB">
        <authorList>
            <consortium name="WormBaseParasite"/>
        </authorList>
    </citation>
    <scope>IDENTIFICATION</scope>
</reference>
<evidence type="ECO:0000313" key="1">
    <source>
        <dbReference type="EMBL" id="VDO13181.1"/>
    </source>
</evidence>
<evidence type="ECO:0000313" key="2">
    <source>
        <dbReference type="Proteomes" id="UP000268014"/>
    </source>
</evidence>